<reference evidence="2" key="1">
    <citation type="submission" date="2023-06" db="EMBL/GenBank/DDBJ databases">
        <authorList>
            <consortium name="Lawrence Berkeley National Laboratory"/>
            <person name="Ahrendt S."/>
            <person name="Sahu N."/>
            <person name="Indic B."/>
            <person name="Wong-Bajracharya J."/>
            <person name="Merenyi Z."/>
            <person name="Ke H.-M."/>
            <person name="Monk M."/>
            <person name="Kocsube S."/>
            <person name="Drula E."/>
            <person name="Lipzen A."/>
            <person name="Balint B."/>
            <person name="Henrissat B."/>
            <person name="Andreopoulos B."/>
            <person name="Martin F.M."/>
            <person name="Harder C.B."/>
            <person name="Rigling D."/>
            <person name="Ford K.L."/>
            <person name="Foster G.D."/>
            <person name="Pangilinan J."/>
            <person name="Papanicolaou A."/>
            <person name="Barry K."/>
            <person name="LaButti K."/>
            <person name="Viragh M."/>
            <person name="Koriabine M."/>
            <person name="Yan M."/>
            <person name="Riley R."/>
            <person name="Champramary S."/>
            <person name="Plett K.L."/>
            <person name="Tsai I.J."/>
            <person name="Slot J."/>
            <person name="Sipos G."/>
            <person name="Plett J."/>
            <person name="Nagy L.G."/>
            <person name="Grigoriev I.V."/>
        </authorList>
    </citation>
    <scope>NUCLEOTIDE SEQUENCE</scope>
    <source>
        <strain evidence="2">FPL87.14</strain>
    </source>
</reference>
<comment type="caution">
    <text evidence="2">The sequence shown here is derived from an EMBL/GenBank/DDBJ whole genome shotgun (WGS) entry which is preliminary data.</text>
</comment>
<dbReference type="AlphaFoldDB" id="A0AA39JIC6"/>
<protein>
    <recommendedName>
        <fullName evidence="4">Secreted protein</fullName>
    </recommendedName>
</protein>
<organism evidence="2 3">
    <name type="scientific">Armillaria borealis</name>
    <dbReference type="NCBI Taxonomy" id="47425"/>
    <lineage>
        <taxon>Eukaryota</taxon>
        <taxon>Fungi</taxon>
        <taxon>Dikarya</taxon>
        <taxon>Basidiomycota</taxon>
        <taxon>Agaricomycotina</taxon>
        <taxon>Agaricomycetes</taxon>
        <taxon>Agaricomycetidae</taxon>
        <taxon>Agaricales</taxon>
        <taxon>Marasmiineae</taxon>
        <taxon>Physalacriaceae</taxon>
        <taxon>Armillaria</taxon>
    </lineage>
</organism>
<feature type="signal peptide" evidence="1">
    <location>
        <begin position="1"/>
        <end position="16"/>
    </location>
</feature>
<keyword evidence="3" id="KW-1185">Reference proteome</keyword>
<keyword evidence="1" id="KW-0732">Signal</keyword>
<name>A0AA39JIC6_9AGAR</name>
<evidence type="ECO:0000313" key="3">
    <source>
        <dbReference type="Proteomes" id="UP001175226"/>
    </source>
</evidence>
<evidence type="ECO:0000256" key="1">
    <source>
        <dbReference type="SAM" id="SignalP"/>
    </source>
</evidence>
<dbReference type="EMBL" id="JAUEPT010000023">
    <property type="protein sequence ID" value="KAK0443320.1"/>
    <property type="molecule type" value="Genomic_DNA"/>
</dbReference>
<evidence type="ECO:0008006" key="4">
    <source>
        <dbReference type="Google" id="ProtNLM"/>
    </source>
</evidence>
<dbReference type="Proteomes" id="UP001175226">
    <property type="component" value="Unassembled WGS sequence"/>
</dbReference>
<accession>A0AA39JIC6</accession>
<gene>
    <name evidence="2" type="ORF">EV421DRAFT_544389</name>
</gene>
<proteinExistence type="predicted"/>
<feature type="chain" id="PRO_5041343187" description="Secreted protein" evidence="1">
    <location>
        <begin position="17"/>
        <end position="106"/>
    </location>
</feature>
<sequence>MFWFYLFSLGLLNCTARINFTKASGIKIPASMRAYSAVDICIQGVPIEPSRRRCIESEGDPLNALTCHTKIVQLDVFREEYIHFVVATCGVVVRVAVLVDSTSRAG</sequence>
<evidence type="ECO:0000313" key="2">
    <source>
        <dbReference type="EMBL" id="KAK0443320.1"/>
    </source>
</evidence>